<proteinExistence type="predicted"/>
<dbReference type="AlphaFoldDB" id="A0A7Y9JM71"/>
<keyword evidence="2" id="KW-0503">Monooxygenase</keyword>
<evidence type="ECO:0000259" key="3">
    <source>
        <dbReference type="Pfam" id="PF01494"/>
    </source>
</evidence>
<dbReference type="Proteomes" id="UP000552045">
    <property type="component" value="Unassembled WGS sequence"/>
</dbReference>
<name>A0A7Y9JM71_9MICO</name>
<keyword evidence="5" id="KW-1185">Reference proteome</keyword>
<evidence type="ECO:0000313" key="4">
    <source>
        <dbReference type="EMBL" id="NYD54085.1"/>
    </source>
</evidence>
<dbReference type="GO" id="GO:0004497">
    <property type="term" value="F:monooxygenase activity"/>
    <property type="evidence" value="ECO:0007669"/>
    <property type="project" value="UniProtKB-KW"/>
</dbReference>
<dbReference type="SUPFAM" id="SSF51905">
    <property type="entry name" value="FAD/NAD(P)-binding domain"/>
    <property type="match status" value="1"/>
</dbReference>
<protein>
    <submittedName>
        <fullName evidence="4">2-polyprenyl-6-methoxyphenol hydroxylase-like FAD-dependent oxidoreductase</fullName>
    </submittedName>
</protein>
<dbReference type="PANTHER" id="PTHR13789">
    <property type="entry name" value="MONOOXYGENASE"/>
    <property type="match status" value="1"/>
</dbReference>
<dbReference type="RefSeq" id="WP_179432120.1">
    <property type="nucleotide sequence ID" value="NZ_BAABLC010000001.1"/>
</dbReference>
<feature type="domain" description="FAD-binding" evidence="3">
    <location>
        <begin position="19"/>
        <end position="351"/>
    </location>
</feature>
<dbReference type="EMBL" id="JACCBH010000001">
    <property type="protein sequence ID" value="NYD54085.1"/>
    <property type="molecule type" value="Genomic_DNA"/>
</dbReference>
<evidence type="ECO:0000256" key="1">
    <source>
        <dbReference type="ARBA" id="ARBA00023002"/>
    </source>
</evidence>
<dbReference type="Gene3D" id="3.50.50.60">
    <property type="entry name" value="FAD/NAD(P)-binding domain"/>
    <property type="match status" value="1"/>
</dbReference>
<dbReference type="InterPro" id="IPR002938">
    <property type="entry name" value="FAD-bd"/>
</dbReference>
<evidence type="ECO:0000256" key="2">
    <source>
        <dbReference type="ARBA" id="ARBA00023033"/>
    </source>
</evidence>
<dbReference type="PANTHER" id="PTHR13789:SF309">
    <property type="entry name" value="PUTATIVE (AFU_ORTHOLOGUE AFUA_6G14510)-RELATED"/>
    <property type="match status" value="1"/>
</dbReference>
<dbReference type="InterPro" id="IPR050493">
    <property type="entry name" value="FAD-dep_Monooxygenase_BioMet"/>
</dbReference>
<dbReference type="InterPro" id="IPR036188">
    <property type="entry name" value="FAD/NAD-bd_sf"/>
</dbReference>
<comment type="caution">
    <text evidence="4">The sequence shown here is derived from an EMBL/GenBank/DDBJ whole genome shotgun (WGS) entry which is preliminary data.</text>
</comment>
<evidence type="ECO:0000313" key="5">
    <source>
        <dbReference type="Proteomes" id="UP000552045"/>
    </source>
</evidence>
<dbReference type="PRINTS" id="PR00420">
    <property type="entry name" value="RNGMNOXGNASE"/>
</dbReference>
<sequence>MFEQTSLRAQIDAQTDDAVRILIVGAGMAGVTLAQLLRRRGIHPILVDRIDPAGHPGYMLALMPNTTGVFGELGVHDEYARRSVPLRRFRFRSHRGRALRTDDLGGLLASYGDYRGIDRGALLEVLTADGCAITTGLSAHDMQRADGVTRVTLADDTGDTTTVEVDLLVGADGIGSTVRTLLDVGPVTRCRTGWGGWVVWSEDDEDAELAEELWGDGCFVGAYPVLDRIGVFLGGPEDEVRPDAAAFARTVRARLDDPGPRLRGALDAVEHDPEPFFWRLDDVRAARWTVDGAVLLGDAADGFLPTAGIGAAMAMESARVLAAVLAATDRVRLGRSLAVWEARERPRVEKAQANSRTLAKLMFRRGRVVAWLRETVMRVMTVRAALGPIVSLMAESPDPERIAAEIA</sequence>
<keyword evidence="1" id="KW-0560">Oxidoreductase</keyword>
<accession>A0A7Y9JM71</accession>
<dbReference type="Pfam" id="PF01494">
    <property type="entry name" value="FAD_binding_3"/>
    <property type="match status" value="1"/>
</dbReference>
<gene>
    <name evidence="4" type="ORF">BKA02_001140</name>
</gene>
<organism evidence="4 5">
    <name type="scientific">Microbacterium pseudoresistens</name>
    <dbReference type="NCBI Taxonomy" id="640634"/>
    <lineage>
        <taxon>Bacteria</taxon>
        <taxon>Bacillati</taxon>
        <taxon>Actinomycetota</taxon>
        <taxon>Actinomycetes</taxon>
        <taxon>Micrococcales</taxon>
        <taxon>Microbacteriaceae</taxon>
        <taxon>Microbacterium</taxon>
    </lineage>
</organism>
<dbReference type="GO" id="GO:0071949">
    <property type="term" value="F:FAD binding"/>
    <property type="evidence" value="ECO:0007669"/>
    <property type="project" value="InterPro"/>
</dbReference>
<reference evidence="4 5" key="1">
    <citation type="submission" date="2020-07" db="EMBL/GenBank/DDBJ databases">
        <title>Sequencing the genomes of 1000 actinobacteria strains.</title>
        <authorList>
            <person name="Klenk H.-P."/>
        </authorList>
    </citation>
    <scope>NUCLEOTIDE SEQUENCE [LARGE SCALE GENOMIC DNA]</scope>
    <source>
        <strain evidence="4 5">DSM 22185</strain>
    </source>
</reference>